<accession>A0A7Y0L2Y1</accession>
<comment type="similarity">
    <text evidence="3">Belongs to the serine/threonine dehydratase family.</text>
</comment>
<keyword evidence="5" id="KW-0663">Pyridoxal phosphate</keyword>
<dbReference type="GO" id="GO:0009097">
    <property type="term" value="P:isoleucine biosynthetic process"/>
    <property type="evidence" value="ECO:0007669"/>
    <property type="project" value="TreeGrafter"/>
</dbReference>
<dbReference type="GO" id="GO:0030170">
    <property type="term" value="F:pyridoxal phosphate binding"/>
    <property type="evidence" value="ECO:0007669"/>
    <property type="project" value="InterPro"/>
</dbReference>
<evidence type="ECO:0000256" key="8">
    <source>
        <dbReference type="ARBA" id="ARBA00031427"/>
    </source>
</evidence>
<evidence type="ECO:0000256" key="3">
    <source>
        <dbReference type="ARBA" id="ARBA00010869"/>
    </source>
</evidence>
<comment type="caution">
    <text evidence="10">The sequence shown here is derived from an EMBL/GenBank/DDBJ whole genome shotgun (WGS) entry which is preliminary data.</text>
</comment>
<comment type="cofactor">
    <cofactor evidence="2">
        <name>pyridoxal 5'-phosphate</name>
        <dbReference type="ChEBI" id="CHEBI:597326"/>
    </cofactor>
</comment>
<name>A0A7Y0L2Y1_9FIRM</name>
<dbReference type="Gene3D" id="3.40.50.1100">
    <property type="match status" value="2"/>
</dbReference>
<dbReference type="InterPro" id="IPR050147">
    <property type="entry name" value="Ser/Thr_Dehydratase"/>
</dbReference>
<dbReference type="EMBL" id="JABBVZ010000012">
    <property type="protein sequence ID" value="NMP21761.1"/>
    <property type="molecule type" value="Genomic_DNA"/>
</dbReference>
<dbReference type="PROSITE" id="PS00165">
    <property type="entry name" value="DEHYDRATASE_SER_THR"/>
    <property type="match status" value="1"/>
</dbReference>
<dbReference type="SUPFAM" id="SSF53686">
    <property type="entry name" value="Tryptophan synthase beta subunit-like PLP-dependent enzymes"/>
    <property type="match status" value="1"/>
</dbReference>
<dbReference type="GO" id="GO:0006565">
    <property type="term" value="P:L-serine catabolic process"/>
    <property type="evidence" value="ECO:0007669"/>
    <property type="project" value="TreeGrafter"/>
</dbReference>
<comment type="function">
    <text evidence="7">Catalyzes the anaerobic formation of alpha-ketobutyrate and ammonia from threonine in a two-step reaction. The first step involved a dehydration of threonine and a production of enamine intermediates (aminocrotonate), which tautomerizes to its imine form (iminobutyrate). Both intermediates are unstable and short-lived. The second step is the nonenzymatic hydrolysis of the enamine/imine intermediates to form 2-ketobutyrate and free ammonia. In the low water environment of the cell, the second step is accelerated by RidA.</text>
</comment>
<dbReference type="InterPro" id="IPR036052">
    <property type="entry name" value="TrpB-like_PALP_sf"/>
</dbReference>
<evidence type="ECO:0000256" key="2">
    <source>
        <dbReference type="ARBA" id="ARBA00001933"/>
    </source>
</evidence>
<comment type="catalytic activity">
    <reaction evidence="1">
        <text>L-threonine = 2-oxobutanoate + NH4(+)</text>
        <dbReference type="Rhea" id="RHEA:22108"/>
        <dbReference type="ChEBI" id="CHEBI:16763"/>
        <dbReference type="ChEBI" id="CHEBI:28938"/>
        <dbReference type="ChEBI" id="CHEBI:57926"/>
        <dbReference type="EC" id="4.3.1.19"/>
    </reaction>
</comment>
<evidence type="ECO:0000256" key="6">
    <source>
        <dbReference type="ARBA" id="ARBA00023239"/>
    </source>
</evidence>
<dbReference type="PANTHER" id="PTHR48078:SF6">
    <property type="entry name" value="L-THREONINE DEHYDRATASE CATABOLIC TDCB"/>
    <property type="match status" value="1"/>
</dbReference>
<feature type="domain" description="Tryptophan synthase beta chain-like PALP" evidence="9">
    <location>
        <begin position="20"/>
        <end position="306"/>
    </location>
</feature>
<dbReference type="GO" id="GO:0004794">
    <property type="term" value="F:threonine deaminase activity"/>
    <property type="evidence" value="ECO:0007669"/>
    <property type="project" value="UniProtKB-EC"/>
</dbReference>
<keyword evidence="11" id="KW-1185">Reference proteome</keyword>
<dbReference type="InterPro" id="IPR001926">
    <property type="entry name" value="TrpB-like_PALP"/>
</dbReference>
<dbReference type="GO" id="GO:0003941">
    <property type="term" value="F:L-serine ammonia-lyase activity"/>
    <property type="evidence" value="ECO:0007669"/>
    <property type="project" value="TreeGrafter"/>
</dbReference>
<dbReference type="InterPro" id="IPR000634">
    <property type="entry name" value="Ser/Thr_deHydtase_PyrdxlP-BS"/>
</dbReference>
<dbReference type="PANTHER" id="PTHR48078">
    <property type="entry name" value="THREONINE DEHYDRATASE, MITOCHONDRIAL-RELATED"/>
    <property type="match status" value="1"/>
</dbReference>
<evidence type="ECO:0000256" key="5">
    <source>
        <dbReference type="ARBA" id="ARBA00022898"/>
    </source>
</evidence>
<dbReference type="GO" id="GO:0006567">
    <property type="term" value="P:L-threonine catabolic process"/>
    <property type="evidence" value="ECO:0007669"/>
    <property type="project" value="TreeGrafter"/>
</dbReference>
<dbReference type="EC" id="4.3.1.19" evidence="4"/>
<reference evidence="10 11" key="1">
    <citation type="submission" date="2020-04" db="EMBL/GenBank/DDBJ databases">
        <authorList>
            <person name="Zhang R."/>
            <person name="Schippers A."/>
        </authorList>
    </citation>
    <scope>NUCLEOTIDE SEQUENCE [LARGE SCALE GENOMIC DNA]</scope>
    <source>
        <strain evidence="10 11">DSM 109850</strain>
    </source>
</reference>
<keyword evidence="6" id="KW-0456">Lyase</keyword>
<dbReference type="RefSeq" id="WP_169097536.1">
    <property type="nucleotide sequence ID" value="NZ_JABBVZ010000012.1"/>
</dbReference>
<protein>
    <recommendedName>
        <fullName evidence="4">threonine ammonia-lyase</fullName>
        <ecNumber evidence="4">4.3.1.19</ecNumber>
    </recommendedName>
    <alternativeName>
        <fullName evidence="8">Threonine deaminase</fullName>
    </alternativeName>
</protein>
<dbReference type="CDD" id="cd01562">
    <property type="entry name" value="Thr-dehyd"/>
    <property type="match status" value="1"/>
</dbReference>
<proteinExistence type="inferred from homology"/>
<evidence type="ECO:0000256" key="7">
    <source>
        <dbReference type="ARBA" id="ARBA00025527"/>
    </source>
</evidence>
<dbReference type="Proteomes" id="UP000533476">
    <property type="component" value="Unassembled WGS sequence"/>
</dbReference>
<dbReference type="FunFam" id="3.40.50.1100:FF:000007">
    <property type="entry name" value="L-threonine dehydratase catabolic TdcB"/>
    <property type="match status" value="1"/>
</dbReference>
<gene>
    <name evidence="10" type="ORF">HIJ39_05270</name>
</gene>
<sequence>MTAPTLTSIREAKERLHGVIHATPLAHSTSLSEEAGMDLRFKPENLQITGSFKIRGAFNKIKSLVDAGAKGVVTASSGNHGQAVAWAARYFGLPARIIVPTTAPAIKVASARAFGAEVEFFGTRSRERLERAEQVAQELGYVFVPPYDDAWVMSGQGTLGLEILQEWPDVEAVVVPIGGGGLISGIATAIKETRPDVRVIGVEPEGAAKAFQSRQQGRRVELPGTESLADGLITLALGHLTHPIVERYVDDLYTVSEEAIQQTLWRLMTRLKLVVEPSGAVTSAFLLSEQGRARLGGRRVVAVISGGNVDPEVLRTIPVQ</sequence>
<evidence type="ECO:0000256" key="1">
    <source>
        <dbReference type="ARBA" id="ARBA00001274"/>
    </source>
</evidence>
<dbReference type="Pfam" id="PF00291">
    <property type="entry name" value="PALP"/>
    <property type="match status" value="1"/>
</dbReference>
<evidence type="ECO:0000256" key="4">
    <source>
        <dbReference type="ARBA" id="ARBA00012096"/>
    </source>
</evidence>
<dbReference type="AlphaFoldDB" id="A0A7Y0L2Y1"/>
<evidence type="ECO:0000259" key="9">
    <source>
        <dbReference type="Pfam" id="PF00291"/>
    </source>
</evidence>
<dbReference type="FunFam" id="3.40.50.1100:FF:000005">
    <property type="entry name" value="Threonine dehydratase catabolic"/>
    <property type="match status" value="1"/>
</dbReference>
<organism evidence="10 11">
    <name type="scientific">Sulfobacillus harzensis</name>
    <dbReference type="NCBI Taxonomy" id="2729629"/>
    <lineage>
        <taxon>Bacteria</taxon>
        <taxon>Bacillati</taxon>
        <taxon>Bacillota</taxon>
        <taxon>Clostridia</taxon>
        <taxon>Eubacteriales</taxon>
        <taxon>Clostridiales Family XVII. Incertae Sedis</taxon>
        <taxon>Sulfobacillus</taxon>
    </lineage>
</organism>
<evidence type="ECO:0000313" key="11">
    <source>
        <dbReference type="Proteomes" id="UP000533476"/>
    </source>
</evidence>
<evidence type="ECO:0000313" key="10">
    <source>
        <dbReference type="EMBL" id="NMP21761.1"/>
    </source>
</evidence>